<keyword evidence="3" id="KW-1185">Reference proteome</keyword>
<reference evidence="3" key="1">
    <citation type="journal article" date="2019" name="Int. J. Syst. Evol. Microbiol.">
        <title>The Global Catalogue of Microorganisms (GCM) 10K type strain sequencing project: providing services to taxonomists for standard genome sequencing and annotation.</title>
        <authorList>
            <consortium name="The Broad Institute Genomics Platform"/>
            <consortium name="The Broad Institute Genome Sequencing Center for Infectious Disease"/>
            <person name="Wu L."/>
            <person name="Ma J."/>
        </authorList>
    </citation>
    <scope>NUCLEOTIDE SEQUENCE [LARGE SCALE GENOMIC DNA]</scope>
    <source>
        <strain evidence="3">JCM 9091</strain>
    </source>
</reference>
<dbReference type="InterPro" id="IPR038938">
    <property type="entry name" value="D27-like"/>
</dbReference>
<dbReference type="EMBL" id="BAAAUF010000050">
    <property type="protein sequence ID" value="GAA3063023.1"/>
    <property type="molecule type" value="Genomic_DNA"/>
</dbReference>
<dbReference type="InterPro" id="IPR025114">
    <property type="entry name" value="D27-like_C"/>
</dbReference>
<organism evidence="2 3">
    <name type="scientific">Streptomyces glomeratus</name>
    <dbReference type="NCBI Taxonomy" id="284452"/>
    <lineage>
        <taxon>Bacteria</taxon>
        <taxon>Bacillati</taxon>
        <taxon>Actinomycetota</taxon>
        <taxon>Actinomycetes</taxon>
        <taxon>Kitasatosporales</taxon>
        <taxon>Streptomycetaceae</taxon>
        <taxon>Streptomyces</taxon>
    </lineage>
</organism>
<evidence type="ECO:0000259" key="1">
    <source>
        <dbReference type="Pfam" id="PF13225"/>
    </source>
</evidence>
<protein>
    <recommendedName>
        <fullName evidence="1">Beta-carotene isomerase D27-like C-terminal domain-containing protein</fullName>
    </recommendedName>
</protein>
<dbReference type="RefSeq" id="WP_234516979.1">
    <property type="nucleotide sequence ID" value="NZ_BAAAUF010000050.1"/>
</dbReference>
<evidence type="ECO:0000313" key="3">
    <source>
        <dbReference type="Proteomes" id="UP001501532"/>
    </source>
</evidence>
<gene>
    <name evidence="2" type="ORF">GCM10010448_52980</name>
</gene>
<name>A0ABP6LXZ4_9ACTN</name>
<proteinExistence type="predicted"/>
<evidence type="ECO:0000313" key="2">
    <source>
        <dbReference type="EMBL" id="GAA3063023.1"/>
    </source>
</evidence>
<sequence>MFDGLLLRKFLRGHARRIGYRSPATGYAALVDETEYEYAHLSGAELVRAVHGSYIDWMGGRRVVGVMGRLGRLAPRAAARALTLATPQLFRWLVGPMKRTGRTELVVERCRFLTSTSPEICLSICKGPTETFFTDSLGIPTTLTPDFQRSTCDVSFTPSPRRPG</sequence>
<dbReference type="Proteomes" id="UP001501532">
    <property type="component" value="Unassembled WGS sequence"/>
</dbReference>
<dbReference type="PANTHER" id="PTHR33591:SF2">
    <property type="entry name" value="BETA-CAROTENE ISOMERASE D27"/>
    <property type="match status" value="1"/>
</dbReference>
<dbReference type="Pfam" id="PF13225">
    <property type="entry name" value="D27-like_C"/>
    <property type="match status" value="1"/>
</dbReference>
<dbReference type="PANTHER" id="PTHR33591">
    <property type="entry name" value="BETA-CAROTENE ISOMERASE D27"/>
    <property type="match status" value="1"/>
</dbReference>
<feature type="domain" description="Beta-carotene isomerase D27-like C-terminal" evidence="1">
    <location>
        <begin position="100"/>
        <end position="161"/>
    </location>
</feature>
<accession>A0ABP6LXZ4</accession>
<comment type="caution">
    <text evidence="2">The sequence shown here is derived from an EMBL/GenBank/DDBJ whole genome shotgun (WGS) entry which is preliminary data.</text>
</comment>